<reference evidence="13 14" key="1">
    <citation type="submission" date="2023-11" db="EMBL/GenBank/DDBJ databases">
        <title>Winogradskyella pelagius sp. nov., isolated from coastal sediment.</title>
        <authorList>
            <person name="Li F."/>
        </authorList>
    </citation>
    <scope>NUCLEOTIDE SEQUENCE [LARGE SCALE GENOMIC DNA]</scope>
    <source>
        <strain evidence="13 14">KCTC 23502</strain>
    </source>
</reference>
<evidence type="ECO:0000256" key="8">
    <source>
        <dbReference type="ARBA" id="ARBA00023157"/>
    </source>
</evidence>
<evidence type="ECO:0000259" key="11">
    <source>
        <dbReference type="Pfam" id="PF18962"/>
    </source>
</evidence>
<evidence type="ECO:0000256" key="3">
    <source>
        <dbReference type="ARBA" id="ARBA00022723"/>
    </source>
</evidence>
<evidence type="ECO:0000256" key="4">
    <source>
        <dbReference type="ARBA" id="ARBA00022729"/>
    </source>
</evidence>
<dbReference type="Proteomes" id="UP001285855">
    <property type="component" value="Unassembled WGS sequence"/>
</dbReference>
<dbReference type="EMBL" id="JAXDAE010000003">
    <property type="protein sequence ID" value="MDY2586620.1"/>
    <property type="molecule type" value="Genomic_DNA"/>
</dbReference>
<accession>A0ABU5ELI7</accession>
<dbReference type="NCBIfam" id="TIGR04183">
    <property type="entry name" value="Por_Secre_tail"/>
    <property type="match status" value="1"/>
</dbReference>
<evidence type="ECO:0000313" key="13">
    <source>
        <dbReference type="EMBL" id="MDY2586620.1"/>
    </source>
</evidence>
<organism evidence="13 14">
    <name type="scientific">Winogradskyella aquimaris</name>
    <dbReference type="NCBI Taxonomy" id="864074"/>
    <lineage>
        <taxon>Bacteria</taxon>
        <taxon>Pseudomonadati</taxon>
        <taxon>Bacteroidota</taxon>
        <taxon>Flavobacteriia</taxon>
        <taxon>Flavobacteriales</taxon>
        <taxon>Flavobacteriaceae</taxon>
        <taxon>Winogradskyella</taxon>
    </lineage>
</organism>
<dbReference type="PANTHER" id="PTHR47466">
    <property type="match status" value="1"/>
</dbReference>
<evidence type="ECO:0000256" key="7">
    <source>
        <dbReference type="ARBA" id="ARBA00023049"/>
    </source>
</evidence>
<keyword evidence="2" id="KW-0645">Protease</keyword>
<dbReference type="Gene3D" id="3.40.390.10">
    <property type="entry name" value="Collagenase (Catalytic Domain)"/>
    <property type="match status" value="1"/>
</dbReference>
<dbReference type="RefSeq" id="WP_320554991.1">
    <property type="nucleotide sequence ID" value="NZ_JAXDAE010000003.1"/>
</dbReference>
<dbReference type="Pfam" id="PF20009">
    <property type="entry name" value="GEVED"/>
    <property type="match status" value="1"/>
</dbReference>
<keyword evidence="5" id="KW-0378">Hydrolase</keyword>
<dbReference type="Pfam" id="PF05572">
    <property type="entry name" value="Peptidase_M43"/>
    <property type="match status" value="1"/>
</dbReference>
<evidence type="ECO:0000259" key="12">
    <source>
        <dbReference type="Pfam" id="PF20009"/>
    </source>
</evidence>
<sequence length="599" mass="65548">MKNFTIKVVIVIFALLSYSLNAQQCAFDKQRELLLQDPSYVQQEQLAEQKIQNYISENNFNRNGSIYTIPVVVHVLHLGEAVGTGSNISDAQIQSSIDHLNDFYRGLTPNSAVDFEIEFTLAQRDPNCTSTNGINRIDASGLPGYSEFGVNVLNSNGANYNDIASLISWPQTEYFNIWIVTELDGNDGGFGFQGYAYFYNEFSSTHGSVMMSSVFGYDPGNTNGWGLNSNGDNSTVVHEVGHYFHLYHTFQGDDTNNDGVSDACPADTTVGLDSDGCADTVPHQRETSTCPSNNTCTGNPWTDNNTVNNVMSYYFCTDRLTENQKARARGVMTGTNIVDNSKGEEPPVSGFNAPSATCSVNSPPANNFSGIVSVELNNTTFYSSTTEGDGGNIDNSVDCSGLFEIDTSVSNTINAEITNGNSHQLGVWIDWNNDGDFDDDSELQHLSDDIAGGATVSVPLIYPSTIPYGSFVRVRLITEVDDIFGVGLIDSACYTSLQYGQSEDYVIYVEPATLSIEEIDANELNIYSDYTNNELVLKGELLEATTVTLYDIQGRIVRDKMLETSSTIHRLNVNGLSSGVYIVKVSNRSQLKVKKVILD</sequence>
<keyword evidence="3" id="KW-0479">Metal-binding</keyword>
<evidence type="ECO:0000256" key="2">
    <source>
        <dbReference type="ARBA" id="ARBA00022670"/>
    </source>
</evidence>
<feature type="domain" description="Peptidase M43 pregnancy-associated plasma-A" evidence="10">
    <location>
        <begin position="167"/>
        <end position="331"/>
    </location>
</feature>
<evidence type="ECO:0000256" key="6">
    <source>
        <dbReference type="ARBA" id="ARBA00022833"/>
    </source>
</evidence>
<evidence type="ECO:0000256" key="5">
    <source>
        <dbReference type="ARBA" id="ARBA00022801"/>
    </source>
</evidence>
<keyword evidence="8" id="KW-1015">Disulfide bond</keyword>
<dbReference type="InterPro" id="IPR024079">
    <property type="entry name" value="MetalloPept_cat_dom_sf"/>
</dbReference>
<feature type="domain" description="Secretion system C-terminal sorting" evidence="11">
    <location>
        <begin position="541"/>
        <end position="597"/>
    </location>
</feature>
<keyword evidence="7 13" id="KW-0482">Metalloprotease</keyword>
<evidence type="ECO:0000256" key="1">
    <source>
        <dbReference type="ARBA" id="ARBA00008721"/>
    </source>
</evidence>
<dbReference type="InterPro" id="IPR026444">
    <property type="entry name" value="Secre_tail"/>
</dbReference>
<dbReference type="PANTHER" id="PTHR47466:SF1">
    <property type="entry name" value="METALLOPROTEASE MEP1 (AFU_ORTHOLOGUE AFUA_1G07730)-RELATED"/>
    <property type="match status" value="1"/>
</dbReference>
<comment type="caution">
    <text evidence="13">The sequence shown here is derived from an EMBL/GenBank/DDBJ whole genome shotgun (WGS) entry which is preliminary data.</text>
</comment>
<evidence type="ECO:0000313" key="14">
    <source>
        <dbReference type="Proteomes" id="UP001285855"/>
    </source>
</evidence>
<name>A0ABU5ELI7_9FLAO</name>
<gene>
    <name evidence="13" type="ORF">SNF14_04680</name>
</gene>
<dbReference type="InterPro" id="IPR045474">
    <property type="entry name" value="GEVED"/>
</dbReference>
<comment type="similarity">
    <text evidence="1">Belongs to the peptidase M43B family.</text>
</comment>
<dbReference type="SUPFAM" id="SSF55486">
    <property type="entry name" value="Metalloproteases ('zincins'), catalytic domain"/>
    <property type="match status" value="1"/>
</dbReference>
<evidence type="ECO:0000256" key="9">
    <source>
        <dbReference type="SAM" id="SignalP"/>
    </source>
</evidence>
<proteinExistence type="inferred from homology"/>
<dbReference type="InterPro" id="IPR008754">
    <property type="entry name" value="Peptidase_M43"/>
</dbReference>
<dbReference type="Pfam" id="PF18962">
    <property type="entry name" value="Por_Secre_tail"/>
    <property type="match status" value="1"/>
</dbReference>
<dbReference type="GO" id="GO:0008237">
    <property type="term" value="F:metallopeptidase activity"/>
    <property type="evidence" value="ECO:0007669"/>
    <property type="project" value="UniProtKB-KW"/>
</dbReference>
<keyword evidence="14" id="KW-1185">Reference proteome</keyword>
<evidence type="ECO:0000259" key="10">
    <source>
        <dbReference type="Pfam" id="PF05572"/>
    </source>
</evidence>
<feature type="chain" id="PRO_5046629909" evidence="9">
    <location>
        <begin position="23"/>
        <end position="599"/>
    </location>
</feature>
<feature type="signal peptide" evidence="9">
    <location>
        <begin position="1"/>
        <end position="22"/>
    </location>
</feature>
<keyword evidence="6" id="KW-0862">Zinc</keyword>
<protein>
    <submittedName>
        <fullName evidence="13">Zinc-dependent metalloprotease</fullName>
    </submittedName>
</protein>
<keyword evidence="4 9" id="KW-0732">Signal</keyword>
<feature type="domain" description="GEVED" evidence="12">
    <location>
        <begin position="425"/>
        <end position="507"/>
    </location>
</feature>